<dbReference type="PANTHER" id="PTHR38690:SF1">
    <property type="entry name" value="PROTEASE"/>
    <property type="match status" value="1"/>
</dbReference>
<keyword evidence="1" id="KW-1133">Transmembrane helix</keyword>
<dbReference type="InterPro" id="IPR025263">
    <property type="entry name" value="YhdP_central"/>
</dbReference>
<evidence type="ECO:0000259" key="2">
    <source>
        <dbReference type="Pfam" id="PF13116"/>
    </source>
</evidence>
<evidence type="ECO:0000313" key="4">
    <source>
        <dbReference type="Proteomes" id="UP000242886"/>
    </source>
</evidence>
<keyword evidence="1" id="KW-0472">Membrane</keyword>
<dbReference type="PANTHER" id="PTHR38690">
    <property type="entry name" value="PROTEASE-RELATED"/>
    <property type="match status" value="1"/>
</dbReference>
<dbReference type="RefSeq" id="WP_172954988.1">
    <property type="nucleotide sequence ID" value="NZ_LT837803.1"/>
</dbReference>
<feature type="transmembrane region" description="Helical" evidence="1">
    <location>
        <begin position="45"/>
        <end position="64"/>
    </location>
</feature>
<feature type="domain" description="YhdP central" evidence="2">
    <location>
        <begin position="40"/>
        <end position="1325"/>
    </location>
</feature>
<sequence length="1351" mass="147720">MLHPYRQKISVIKPAISTISTLPARATRYLGTLPGGLLSARLKRLLWRLALTLYFVFGLLILVLRHAVFPHIEDYRGNIEQALANSLNLPVAISRIDARWRGFSPHLTLRGMQIHDQAGRPALTFDNVEAEVSWTSLLHFELRLKRLEILAPHLDIRRDRAGRIFIAGLQLDTQAADSENDFLDWLLLQHRVIVRDARITWHDERRGAPPLALQHFNLQLQNDGRRHRFGLTAEPPSELAARLDVRGDFSGRKLDQPATWKGEAYAELDYVDLAIWRQWIDYPVDLPHGSGALRLWLNLEQQRLAGMTADIALRDVHVRIDPALPFLELQNLSGRLTGKRSAQGYQLSARRLSLQTQDGIAFAPMDFQLEWNEATRRKPASGVFNADRLDFDVLVRFAAYLPFDAGLRKQLADYAPRGKLIDLKTSWSGKLDGQGRFSADKYSLSAHFDRLGMNAWGALPGFAGLTGSVAGNEQGGIFRLASQAAALELPAVFADPRVELGSLNAALDWKTHKEAIEVRLERASFKNEDAAGSIVGRYVYPRDEAGTPGRIDLDARLTHGEGNAVWRYIPLAVDAEVRDWLRTSIIGGSGKDTTLRLQGDLRSFPFEDGSGIFEIKGRIDGATLDYAEGWPRIDDIMGSLEFVGNRMLIRADSARIAGVTLNEVRAEIDDLSADENLLRIEGKANGPTGDFLNFIDNSPVGESIDHFTEDMKAQGNGFLDLRLLLPLQHLEQAKIEGSYRFAGNRIDVDPDLPALANVYGQLHFTGDSLSAKRLRATLLGMPLAFDLKTMGNGVVKVDADGQLNVVELRKQVSHPLLDHLSGSSPWRGTVLARKKSSEVVLESRLTGIASSLPEPFNKSAGDAMPLRFERKPLAMPVSRNAAGKSSANALQTIPRDQIELALGQALKAQLIRRYANEPAGRAVIERGAIALGEPLNMPDRGVLLAISAPALNVDRWRGLLGSPANDGSDRRSENAAPAFPLSAFTLKTPALLLLGQKLDDFAMRADLGRDGTWRAEVKGPDVAGELHWKDQKNSRLVVRLKHLAVKQAPAAAPAAGTAGGAAKAGDLPDLDVEIERFNLRGKALGKLKLTADNRDDAWEANFDIDNDDGKLSGSGQWLFGAAQSSTELKFTLTARSIEKLLGRLGYTDAVKRGKATLEGRLTWQAAPSAIDYASLSGELKVDAENGQFNKLEPGVGRLLGILSLQSLPRRITLDFRDVFSQGFAFDSISGQLTMRNGVMDTQGLQIRGPSAKVLMTGSVNLPQETQNLKVRVQPAIGESLAVGAMIANPAAGAIAWLAQKALRDPLDQAFAFEYAVTGGWADPKVEKLASPLLPALTPAPAHSGPPAEGGN</sequence>
<evidence type="ECO:0000313" key="3">
    <source>
        <dbReference type="EMBL" id="SMB23230.1"/>
    </source>
</evidence>
<dbReference type="Pfam" id="PF13116">
    <property type="entry name" value="YhdP"/>
    <property type="match status" value="1"/>
</dbReference>
<dbReference type="InterPro" id="IPR011836">
    <property type="entry name" value="YhdP"/>
</dbReference>
<proteinExistence type="predicted"/>
<accession>A0A7Z7HQJ4</accession>
<name>A0A7Z7HQJ4_9PROT</name>
<keyword evidence="4" id="KW-1185">Reference proteome</keyword>
<dbReference type="Proteomes" id="UP000242886">
    <property type="component" value="Chromosome SDENCHOL"/>
</dbReference>
<keyword evidence="1" id="KW-0812">Transmembrane</keyword>
<dbReference type="EMBL" id="LT837803">
    <property type="protein sequence ID" value="SMB23230.1"/>
    <property type="molecule type" value="Genomic_DNA"/>
</dbReference>
<reference evidence="3" key="1">
    <citation type="submission" date="2017-03" db="EMBL/GenBank/DDBJ databases">
        <authorList>
            <consortium name="AG Boll"/>
        </authorList>
    </citation>
    <scope>NUCLEOTIDE SEQUENCE [LARGE SCALE GENOMIC DNA]</scope>
    <source>
        <strain evidence="3">Chol</strain>
    </source>
</reference>
<organism evidence="3 4">
    <name type="scientific">Sterolibacterium denitrificans</name>
    <dbReference type="NCBI Taxonomy" id="157592"/>
    <lineage>
        <taxon>Bacteria</taxon>
        <taxon>Pseudomonadati</taxon>
        <taxon>Pseudomonadota</taxon>
        <taxon>Betaproteobacteria</taxon>
        <taxon>Nitrosomonadales</taxon>
        <taxon>Sterolibacteriaceae</taxon>
        <taxon>Sterolibacterium</taxon>
    </lineage>
</organism>
<dbReference type="NCBIfam" id="TIGR02099">
    <property type="entry name" value="YhdP family protein"/>
    <property type="match status" value="1"/>
</dbReference>
<gene>
    <name evidence="3" type="ORF">SDENCHOL_10800</name>
</gene>
<evidence type="ECO:0000256" key="1">
    <source>
        <dbReference type="SAM" id="Phobius"/>
    </source>
</evidence>
<protein>
    <recommendedName>
        <fullName evidence="2">YhdP central domain-containing protein</fullName>
    </recommendedName>
</protein>